<name>A0A2U7U7N8_9VIRU</name>
<feature type="region of interest" description="Disordered" evidence="1">
    <location>
        <begin position="67"/>
        <end position="90"/>
    </location>
</feature>
<reference evidence="2" key="1">
    <citation type="journal article" date="2018" name="Nat. Commun.">
        <title>Diversity and evolution of the emerging Pandoraviridae family.</title>
        <authorList>
            <person name="Legendre M."/>
            <person name="Fabre E."/>
            <person name="Poirot O."/>
            <person name="Jeudy S."/>
            <person name="Lartigue A."/>
            <person name="Alempic J.M."/>
            <person name="Beucher L."/>
            <person name="Philippe N."/>
            <person name="Bertaux L."/>
            <person name="Christo-Foroux E."/>
            <person name="Labadie K."/>
            <person name="Coute Y."/>
            <person name="Abergel C."/>
            <person name="Claverie J.M."/>
        </authorList>
    </citation>
    <scope>NUCLEOTIDE SEQUENCE [LARGE SCALE GENOMIC DNA]</scope>
    <source>
        <strain evidence="2">Quercus</strain>
    </source>
</reference>
<protein>
    <submittedName>
        <fullName evidence="2">Uncharacterized protein</fullName>
    </submittedName>
</protein>
<dbReference type="KEGG" id="vg:36843581"/>
<feature type="compositionally biased region" description="Low complexity" evidence="1">
    <location>
        <begin position="67"/>
        <end position="83"/>
    </location>
</feature>
<dbReference type="EMBL" id="MG011689">
    <property type="protein sequence ID" value="AVK74440.1"/>
    <property type="molecule type" value="Genomic_DNA"/>
</dbReference>
<dbReference type="GeneID" id="36843581"/>
<proteinExistence type="predicted"/>
<accession>A0A2U7U7N8</accession>
<dbReference type="RefSeq" id="YP_009482709.1">
    <property type="nucleotide sequence ID" value="NC_037667.1"/>
</dbReference>
<evidence type="ECO:0000256" key="1">
    <source>
        <dbReference type="SAM" id="MobiDB-lite"/>
    </source>
</evidence>
<sequence>MDLGAWAPPPRSPVDGMPRHCSLPRLSALVVVETRVCRRRRLGRPPLWWSSPSGCLRLEPHASFASSSLSTLSSSLPSTTLSRPPRRQRR</sequence>
<organism evidence="2">
    <name type="scientific">Pandoravirus quercus</name>
    <dbReference type="NCBI Taxonomy" id="2107709"/>
    <lineage>
        <taxon>Viruses</taxon>
        <taxon>Pandoravirus</taxon>
    </lineage>
</organism>
<dbReference type="Proteomes" id="UP000248852">
    <property type="component" value="Segment"/>
</dbReference>
<gene>
    <name evidence="2" type="ORF">pqer_cds_18</name>
</gene>
<evidence type="ECO:0000313" key="2">
    <source>
        <dbReference type="EMBL" id="AVK74440.1"/>
    </source>
</evidence>